<organism evidence="2 3">
    <name type="scientific">Mixia osmundae (strain CBS 9802 / IAM 14324 / JCM 22182 / KY 12970)</name>
    <dbReference type="NCBI Taxonomy" id="764103"/>
    <lineage>
        <taxon>Eukaryota</taxon>
        <taxon>Fungi</taxon>
        <taxon>Dikarya</taxon>
        <taxon>Basidiomycota</taxon>
        <taxon>Pucciniomycotina</taxon>
        <taxon>Mixiomycetes</taxon>
        <taxon>Mixiales</taxon>
        <taxon>Mixiaceae</taxon>
        <taxon>Mixia</taxon>
    </lineage>
</organism>
<dbReference type="AlphaFoldDB" id="G7DYL1"/>
<name>G7DYL1_MIXOS</name>
<feature type="region of interest" description="Disordered" evidence="1">
    <location>
        <begin position="161"/>
        <end position="199"/>
    </location>
</feature>
<evidence type="ECO:0000313" key="3">
    <source>
        <dbReference type="Proteomes" id="UP000009131"/>
    </source>
</evidence>
<dbReference type="RefSeq" id="XP_014569714.1">
    <property type="nucleotide sequence ID" value="XM_014714228.1"/>
</dbReference>
<protein>
    <submittedName>
        <fullName evidence="2">Uncharacterized protein</fullName>
    </submittedName>
</protein>
<dbReference type="Proteomes" id="UP000009131">
    <property type="component" value="Unassembled WGS sequence"/>
</dbReference>
<reference evidence="2 3" key="2">
    <citation type="journal article" date="2012" name="Open Biol.">
        <title>Characteristics of nucleosomes and linker DNA regions on the genome of the basidiomycete Mixia osmundae revealed by mono- and dinucleosome mapping.</title>
        <authorList>
            <person name="Nishida H."/>
            <person name="Kondo S."/>
            <person name="Matsumoto T."/>
            <person name="Suzuki Y."/>
            <person name="Yoshikawa H."/>
            <person name="Taylor T.D."/>
            <person name="Sugiyama J."/>
        </authorList>
    </citation>
    <scope>NUCLEOTIDE SEQUENCE [LARGE SCALE GENOMIC DNA]</scope>
    <source>
        <strain evidence="3">CBS 9802 / IAM 14324 / JCM 22182 / KY 12970</strain>
    </source>
</reference>
<dbReference type="EMBL" id="BABT02000062">
    <property type="protein sequence ID" value="GAA95671.1"/>
    <property type="molecule type" value="Genomic_DNA"/>
</dbReference>
<comment type="caution">
    <text evidence="2">The sequence shown here is derived from an EMBL/GenBank/DDBJ whole genome shotgun (WGS) entry which is preliminary data.</text>
</comment>
<accession>G7DYL1</accession>
<gene>
    <name evidence="2" type="primary">Mo02328</name>
    <name evidence="2" type="ORF">E5Q_02328</name>
</gene>
<proteinExistence type="predicted"/>
<sequence>MHEADAIMDGWRKRYVSSAASRPELATIDSFSDDSDSSAGLRISSEDFPMPAYDTHTEVTMDHLCGETIIRREQAPWAAQLSQANLDQVSNTDKQSTRSVIKSLLTRSSLDSSSTSDDGCAPVEFILPSSKAAIKTKRPSLLARTKSILLKSAANERRYKGKRVSFSSDSKPPSLVTDSSSNSSEDSYESSYDDHTPPSPEVARLCAKFDAFTAAEEARMHDVLVRRILTPPAYKTAFVRD</sequence>
<reference evidence="2 3" key="1">
    <citation type="journal article" date="2011" name="J. Gen. Appl. Microbiol.">
        <title>Draft genome sequencing of the enigmatic basidiomycete Mixia osmundae.</title>
        <authorList>
            <person name="Nishida H."/>
            <person name="Nagatsuka Y."/>
            <person name="Sugiyama J."/>
        </authorList>
    </citation>
    <scope>NUCLEOTIDE SEQUENCE [LARGE SCALE GENOMIC DNA]</scope>
    <source>
        <strain evidence="3">CBS 9802 / IAM 14324 / JCM 22182 / KY 12970</strain>
    </source>
</reference>
<evidence type="ECO:0000256" key="1">
    <source>
        <dbReference type="SAM" id="MobiDB-lite"/>
    </source>
</evidence>
<evidence type="ECO:0000313" key="2">
    <source>
        <dbReference type="EMBL" id="GAA95671.1"/>
    </source>
</evidence>
<dbReference type="HOGENOM" id="CLU_1152022_0_0_1"/>
<keyword evidence="3" id="KW-1185">Reference proteome</keyword>
<dbReference type="InParanoid" id="G7DYL1"/>